<dbReference type="GO" id="GO:0046872">
    <property type="term" value="F:metal ion binding"/>
    <property type="evidence" value="ECO:0007669"/>
    <property type="project" value="UniProtKB-KW"/>
</dbReference>
<evidence type="ECO:0000259" key="3">
    <source>
        <dbReference type="PROSITE" id="PS50214"/>
    </source>
</evidence>
<organism evidence="5 6">
    <name type="scientific">Elysia crispata</name>
    <name type="common">lettuce slug</name>
    <dbReference type="NCBI Taxonomy" id="231223"/>
    <lineage>
        <taxon>Eukaryota</taxon>
        <taxon>Metazoa</taxon>
        <taxon>Spiralia</taxon>
        <taxon>Lophotrochozoa</taxon>
        <taxon>Mollusca</taxon>
        <taxon>Gastropoda</taxon>
        <taxon>Heterobranchia</taxon>
        <taxon>Euthyneura</taxon>
        <taxon>Panpulmonata</taxon>
        <taxon>Sacoglossa</taxon>
        <taxon>Placobranchoidea</taxon>
        <taxon>Plakobranchidae</taxon>
        <taxon>Elysia</taxon>
    </lineage>
</organism>
<dbReference type="InterPro" id="IPR001762">
    <property type="entry name" value="Disintegrin_dom"/>
</dbReference>
<dbReference type="PROSITE" id="PS50215">
    <property type="entry name" value="ADAM_MEPRO"/>
    <property type="match status" value="1"/>
</dbReference>
<dbReference type="PROSITE" id="PS50214">
    <property type="entry name" value="DISINTEGRIN_2"/>
    <property type="match status" value="1"/>
</dbReference>
<feature type="domain" description="Disintegrin" evidence="3">
    <location>
        <begin position="523"/>
        <end position="615"/>
    </location>
</feature>
<keyword evidence="1" id="KW-0862">Zinc</keyword>
<dbReference type="PANTHER" id="PTHR45702">
    <property type="entry name" value="ADAM10/ADAM17 METALLOPEPTIDASE FAMILY MEMBER"/>
    <property type="match status" value="1"/>
</dbReference>
<evidence type="ECO:0000256" key="2">
    <source>
        <dbReference type="SAM" id="MobiDB-lite"/>
    </source>
</evidence>
<feature type="active site" evidence="1">
    <location>
        <position position="445"/>
    </location>
</feature>
<dbReference type="Proteomes" id="UP001283361">
    <property type="component" value="Unassembled WGS sequence"/>
</dbReference>
<dbReference type="Gene3D" id="4.10.70.10">
    <property type="entry name" value="Disintegrin domain"/>
    <property type="match status" value="1"/>
</dbReference>
<dbReference type="GO" id="GO:0004222">
    <property type="term" value="F:metalloendopeptidase activity"/>
    <property type="evidence" value="ECO:0007669"/>
    <property type="project" value="InterPro"/>
</dbReference>
<dbReference type="GO" id="GO:0007219">
    <property type="term" value="P:Notch signaling pathway"/>
    <property type="evidence" value="ECO:0007669"/>
    <property type="project" value="TreeGrafter"/>
</dbReference>
<dbReference type="InterPro" id="IPR036436">
    <property type="entry name" value="Disintegrin_dom_sf"/>
</dbReference>
<dbReference type="SMART" id="SM00050">
    <property type="entry name" value="DISIN"/>
    <property type="match status" value="1"/>
</dbReference>
<sequence>MNQKGFQGPLLPSRKLMGQIVYALVCVHLITISECVKLDEYILDFQELTFNTGELHKQHQRAKRSTRGSLHLNFQAYDRHFGLRLKRDTEIFSPDHEILEYEELKPVDTSFIYTGHVEGVPGSHAHLAIINGTPRGHVHIPGNTTYHIEAAEQYFEKPSFHSVIYPESHMDKDPFRDRRKNDDVGSCGMDRVKEWMDKVARSAVEEPVIETKREKRSSPPEFSHYEGEPAKSKYFSHPNSLWAQQERKKRAPLGVNNTCFLYLRSDPMMWKFVKNDKFKQTLTDERAKEEILAFFASHVSALKNIFHRTVFTTYNNDLRYSGINFVVQRTSIMTPENQKCGTEAESNYCLEHIDVSNFLNLNSMDQHNEFCLAYIFTHRDFTRGTLGLAWVGAREVASGGICERHKSYVEATTTVPKSLNTGIVTTVNYGKAVPARVSQLTFTHEVGHNFGSPHDQGDECAPFGTGEVNAQDGNYIMFASATMGDRPNNDDFSVCSRDNITLLLHAVVNEQKGKKNCFKPSKTAFCGNGIKEESEECDCGYASDCNDQCCYGRDSVEGEQCTLRLNITAGLRRSRRHKVMCSPTAGPCCTAECQFITNDEVQCLPQDDCKKATYCKYPLYHV</sequence>
<dbReference type="InterPro" id="IPR001590">
    <property type="entry name" value="Peptidase_M12B"/>
</dbReference>
<feature type="binding site" evidence="1">
    <location>
        <position position="448"/>
    </location>
    <ligand>
        <name>Zn(2+)</name>
        <dbReference type="ChEBI" id="CHEBI:29105"/>
        <note>catalytic</note>
    </ligand>
</feature>
<dbReference type="SUPFAM" id="SSF55486">
    <property type="entry name" value="Metalloproteases ('zincins'), catalytic domain"/>
    <property type="match status" value="1"/>
</dbReference>
<dbReference type="PANTHER" id="PTHR45702:SF2">
    <property type="entry name" value="KUZBANIAN, ISOFORM A"/>
    <property type="match status" value="1"/>
</dbReference>
<dbReference type="GO" id="GO:0005886">
    <property type="term" value="C:plasma membrane"/>
    <property type="evidence" value="ECO:0007669"/>
    <property type="project" value="TreeGrafter"/>
</dbReference>
<comment type="caution">
    <text evidence="5">The sequence shown here is derived from an EMBL/GenBank/DDBJ whole genome shotgun (WGS) entry which is preliminary data.</text>
</comment>
<keyword evidence="1" id="KW-0479">Metal-binding</keyword>
<feature type="binding site" evidence="1">
    <location>
        <position position="454"/>
    </location>
    <ligand>
        <name>Zn(2+)</name>
        <dbReference type="ChEBI" id="CHEBI:29105"/>
        <note>catalytic</note>
    </ligand>
</feature>
<evidence type="ECO:0008006" key="7">
    <source>
        <dbReference type="Google" id="ProtNLM"/>
    </source>
</evidence>
<comment type="caution">
    <text evidence="1">Lacks conserved residue(s) required for the propagation of feature annotation.</text>
</comment>
<dbReference type="GO" id="GO:0006509">
    <property type="term" value="P:membrane protein ectodomain proteolysis"/>
    <property type="evidence" value="ECO:0007669"/>
    <property type="project" value="TreeGrafter"/>
</dbReference>
<evidence type="ECO:0000313" key="5">
    <source>
        <dbReference type="EMBL" id="KAK3787925.1"/>
    </source>
</evidence>
<gene>
    <name evidence="5" type="ORF">RRG08_020372</name>
</gene>
<dbReference type="Gene3D" id="3.40.390.10">
    <property type="entry name" value="Collagenase (Catalytic Domain)"/>
    <property type="match status" value="1"/>
</dbReference>
<keyword evidence="6" id="KW-1185">Reference proteome</keyword>
<dbReference type="Pfam" id="PF13574">
    <property type="entry name" value="Reprolysin_2"/>
    <property type="match status" value="1"/>
</dbReference>
<feature type="domain" description="Peptidase M12B" evidence="4">
    <location>
        <begin position="373"/>
        <end position="505"/>
    </location>
</feature>
<dbReference type="AlphaFoldDB" id="A0AAE1AHF2"/>
<name>A0AAE1AHF2_9GAST</name>
<dbReference type="EMBL" id="JAWDGP010001823">
    <property type="protein sequence ID" value="KAK3787925.1"/>
    <property type="molecule type" value="Genomic_DNA"/>
</dbReference>
<feature type="binding site" evidence="1">
    <location>
        <position position="444"/>
    </location>
    <ligand>
        <name>Zn(2+)</name>
        <dbReference type="ChEBI" id="CHEBI:29105"/>
        <note>catalytic</note>
    </ligand>
</feature>
<evidence type="ECO:0000313" key="6">
    <source>
        <dbReference type="Proteomes" id="UP001283361"/>
    </source>
</evidence>
<reference evidence="5" key="1">
    <citation type="journal article" date="2023" name="G3 (Bethesda)">
        <title>A reference genome for the long-term kleptoplast-retaining sea slug Elysia crispata morphotype clarki.</title>
        <authorList>
            <person name="Eastman K.E."/>
            <person name="Pendleton A.L."/>
            <person name="Shaikh M.A."/>
            <person name="Suttiyut T."/>
            <person name="Ogas R."/>
            <person name="Tomko P."/>
            <person name="Gavelis G."/>
            <person name="Widhalm J.R."/>
            <person name="Wisecaver J.H."/>
        </authorList>
    </citation>
    <scope>NUCLEOTIDE SEQUENCE</scope>
    <source>
        <strain evidence="5">ECLA1</strain>
    </source>
</reference>
<proteinExistence type="predicted"/>
<accession>A0AAE1AHF2</accession>
<protein>
    <recommendedName>
        <fullName evidence="7">Disintegrin and metalloproteinase domain-containing protein 10</fullName>
    </recommendedName>
</protein>
<dbReference type="InterPro" id="IPR024079">
    <property type="entry name" value="MetalloPept_cat_dom_sf"/>
</dbReference>
<evidence type="ECO:0000256" key="1">
    <source>
        <dbReference type="PROSITE-ProRule" id="PRU00276"/>
    </source>
</evidence>
<dbReference type="InterPro" id="IPR051489">
    <property type="entry name" value="ADAM_Metalloproteinase"/>
</dbReference>
<evidence type="ECO:0000259" key="4">
    <source>
        <dbReference type="PROSITE" id="PS50215"/>
    </source>
</evidence>
<feature type="region of interest" description="Disordered" evidence="2">
    <location>
        <begin position="208"/>
        <end position="231"/>
    </location>
</feature>